<dbReference type="Gene3D" id="1.10.287.950">
    <property type="entry name" value="Methyl-accepting chemotaxis protein"/>
    <property type="match status" value="1"/>
</dbReference>
<keyword evidence="1 2" id="KW-0807">Transducer</keyword>
<dbReference type="Pfam" id="PF00015">
    <property type="entry name" value="MCPsignal"/>
    <property type="match status" value="1"/>
</dbReference>
<reference evidence="4" key="1">
    <citation type="journal article" date="2014" name="Int. J. Syst. Evol. Microbiol.">
        <title>Complete genome sequence of Corynebacterium casei LMG S-19264T (=DSM 44701T), isolated from a smear-ripened cheese.</title>
        <authorList>
            <consortium name="US DOE Joint Genome Institute (JGI-PGF)"/>
            <person name="Walter F."/>
            <person name="Albersmeier A."/>
            <person name="Kalinowski J."/>
            <person name="Ruckert C."/>
        </authorList>
    </citation>
    <scope>NUCLEOTIDE SEQUENCE</scope>
    <source>
        <strain evidence="4">CGMCC 4.7299</strain>
    </source>
</reference>
<comment type="caution">
    <text evidence="4">The sequence shown here is derived from an EMBL/GenBank/DDBJ whole genome shotgun (WGS) entry which is preliminary data.</text>
</comment>
<dbReference type="PANTHER" id="PTHR32089:SF112">
    <property type="entry name" value="LYSOZYME-LIKE PROTEIN-RELATED"/>
    <property type="match status" value="1"/>
</dbReference>
<dbReference type="RefSeq" id="WP_189081476.1">
    <property type="nucleotide sequence ID" value="NZ_BMMX01000027.1"/>
</dbReference>
<protein>
    <recommendedName>
        <fullName evidence="3">Methyl-accepting transducer domain-containing protein</fullName>
    </recommendedName>
</protein>
<dbReference type="Proteomes" id="UP000656042">
    <property type="component" value="Unassembled WGS sequence"/>
</dbReference>
<dbReference type="EMBL" id="BMMX01000027">
    <property type="protein sequence ID" value="GGL07472.1"/>
    <property type="molecule type" value="Genomic_DNA"/>
</dbReference>
<dbReference type="InterPro" id="IPR004089">
    <property type="entry name" value="MCPsignal_dom"/>
</dbReference>
<feature type="domain" description="Methyl-accepting transducer" evidence="3">
    <location>
        <begin position="61"/>
        <end position="268"/>
    </location>
</feature>
<reference evidence="4" key="2">
    <citation type="submission" date="2020-09" db="EMBL/GenBank/DDBJ databases">
        <authorList>
            <person name="Sun Q."/>
            <person name="Zhou Y."/>
        </authorList>
    </citation>
    <scope>NUCLEOTIDE SEQUENCE</scope>
    <source>
        <strain evidence="4">CGMCC 4.7299</strain>
    </source>
</reference>
<evidence type="ECO:0000256" key="2">
    <source>
        <dbReference type="PROSITE-ProRule" id="PRU00284"/>
    </source>
</evidence>
<evidence type="ECO:0000259" key="3">
    <source>
        <dbReference type="PROSITE" id="PS50111"/>
    </source>
</evidence>
<proteinExistence type="predicted"/>
<dbReference type="GO" id="GO:0007165">
    <property type="term" value="P:signal transduction"/>
    <property type="evidence" value="ECO:0007669"/>
    <property type="project" value="UniProtKB-KW"/>
</dbReference>
<organism evidence="4 5">
    <name type="scientific">Mangrovihabitans endophyticus</name>
    <dbReference type="NCBI Taxonomy" id="1751298"/>
    <lineage>
        <taxon>Bacteria</taxon>
        <taxon>Bacillati</taxon>
        <taxon>Actinomycetota</taxon>
        <taxon>Actinomycetes</taxon>
        <taxon>Micromonosporales</taxon>
        <taxon>Micromonosporaceae</taxon>
        <taxon>Mangrovihabitans</taxon>
    </lineage>
</organism>
<evidence type="ECO:0000256" key="1">
    <source>
        <dbReference type="ARBA" id="ARBA00023224"/>
    </source>
</evidence>
<keyword evidence="5" id="KW-1185">Reference proteome</keyword>
<sequence length="345" mass="36545">MSAVWVVSALLLGAAVGFLLGRRRPATHPETADASGADPFVVSVGKLGSEVGPVWSAHVESSRSQMEEAIGSLIARFAGIVQLLDQALTSSRAGGGKGEMDVFLTSRNRLGEVVESLEQSLAKRRQAVQEMRDLLGRNEELHAMTEEVSRIAAQTHLLALNAGIEAARVGEAGRAFNVVASEIRQLAESSGSTSERIGQKASEVGDAISAVCTAAEQDAEAEIAAVADANGKVSQVLDELRALVDRITGSSAELGGAAEGIKSQIEESLVQFQFQDRLSQTLEHLRDSIDRTSQELSQTPGGVPRPVDTTRILHELTSSYTMVEEQATHRSGAPVSVASSDITFF</sequence>
<dbReference type="SMART" id="SM00283">
    <property type="entry name" value="MA"/>
    <property type="match status" value="1"/>
</dbReference>
<gene>
    <name evidence="4" type="ORF">GCM10012284_47230</name>
</gene>
<dbReference type="PANTHER" id="PTHR32089">
    <property type="entry name" value="METHYL-ACCEPTING CHEMOTAXIS PROTEIN MCPB"/>
    <property type="match status" value="1"/>
</dbReference>
<dbReference type="AlphaFoldDB" id="A0A8J3C419"/>
<dbReference type="PROSITE" id="PS50111">
    <property type="entry name" value="CHEMOTAXIS_TRANSDUC_2"/>
    <property type="match status" value="1"/>
</dbReference>
<dbReference type="GO" id="GO:0016020">
    <property type="term" value="C:membrane"/>
    <property type="evidence" value="ECO:0007669"/>
    <property type="project" value="InterPro"/>
</dbReference>
<evidence type="ECO:0000313" key="4">
    <source>
        <dbReference type="EMBL" id="GGL07472.1"/>
    </source>
</evidence>
<accession>A0A8J3C419</accession>
<name>A0A8J3C419_9ACTN</name>
<evidence type="ECO:0000313" key="5">
    <source>
        <dbReference type="Proteomes" id="UP000656042"/>
    </source>
</evidence>
<dbReference type="SUPFAM" id="SSF58104">
    <property type="entry name" value="Methyl-accepting chemotaxis protein (MCP) signaling domain"/>
    <property type="match status" value="1"/>
</dbReference>